<proteinExistence type="inferred from homology"/>
<organism evidence="3 4">
    <name type="scientific">Dillenia turbinata</name>
    <dbReference type="NCBI Taxonomy" id="194707"/>
    <lineage>
        <taxon>Eukaryota</taxon>
        <taxon>Viridiplantae</taxon>
        <taxon>Streptophyta</taxon>
        <taxon>Embryophyta</taxon>
        <taxon>Tracheophyta</taxon>
        <taxon>Spermatophyta</taxon>
        <taxon>Magnoliopsida</taxon>
        <taxon>eudicotyledons</taxon>
        <taxon>Gunneridae</taxon>
        <taxon>Pentapetalae</taxon>
        <taxon>Dilleniales</taxon>
        <taxon>Dilleniaceae</taxon>
        <taxon>Dillenia</taxon>
    </lineage>
</organism>
<keyword evidence="2" id="KW-0325">Glycoprotein</keyword>
<name>A0AAN8W730_9MAGN</name>
<dbReference type="EMBL" id="JBAMMX010000005">
    <property type="protein sequence ID" value="KAK6941143.1"/>
    <property type="molecule type" value="Genomic_DNA"/>
</dbReference>
<dbReference type="GO" id="GO:0016788">
    <property type="term" value="F:hydrolase activity, acting on ester bonds"/>
    <property type="evidence" value="ECO:0007669"/>
    <property type="project" value="InterPro"/>
</dbReference>
<dbReference type="PANTHER" id="PTHR22835:SF158">
    <property type="entry name" value="GDSL ESTERASE_LIPASE LIP-4-LIKE ISOFORM X1"/>
    <property type="match status" value="1"/>
</dbReference>
<evidence type="ECO:0000256" key="2">
    <source>
        <dbReference type="ARBA" id="ARBA00023180"/>
    </source>
</evidence>
<comment type="similarity">
    <text evidence="1">Belongs to the 'GDSL' lipolytic enzyme family.</text>
</comment>
<dbReference type="AlphaFoldDB" id="A0AAN8W730"/>
<sequence>MVVYKVDLICSDLSLSCPSYKTNLKLEKKGGILRCKTLNRRKTRNLHRKQRRHCKTYGCGLQHMSLIVLYRHQGGEEFIDGSQFETISEVNTLPMNTSDLAMKLAIASKNTSDLDQYGCLRSLNDGAEAFNEKLHLMGDELRVELKNTTIIYVDTFSIRYDLIASATKYDERCISWDGVHYMEAANAFVSSKITFN</sequence>
<comment type="caution">
    <text evidence="3">The sequence shown here is derived from an EMBL/GenBank/DDBJ whole genome shotgun (WGS) entry which is preliminary data.</text>
</comment>
<protein>
    <submittedName>
        <fullName evidence="3">GDSL lipase/esterase</fullName>
    </submittedName>
</protein>
<dbReference type="Gene3D" id="3.40.50.1110">
    <property type="entry name" value="SGNH hydrolase"/>
    <property type="match status" value="1"/>
</dbReference>
<dbReference type="InterPro" id="IPR036514">
    <property type="entry name" value="SGNH_hydro_sf"/>
</dbReference>
<dbReference type="InterPro" id="IPR001087">
    <property type="entry name" value="GDSL"/>
</dbReference>
<accession>A0AAN8W730</accession>
<dbReference type="PANTHER" id="PTHR22835">
    <property type="entry name" value="ZINC FINGER FYVE DOMAIN CONTAINING PROTEIN"/>
    <property type="match status" value="1"/>
</dbReference>
<gene>
    <name evidence="3" type="ORF">RJ641_030674</name>
</gene>
<evidence type="ECO:0000313" key="3">
    <source>
        <dbReference type="EMBL" id="KAK6941143.1"/>
    </source>
</evidence>
<dbReference type="Proteomes" id="UP001370490">
    <property type="component" value="Unassembled WGS sequence"/>
</dbReference>
<evidence type="ECO:0000313" key="4">
    <source>
        <dbReference type="Proteomes" id="UP001370490"/>
    </source>
</evidence>
<reference evidence="3 4" key="1">
    <citation type="submission" date="2023-12" db="EMBL/GenBank/DDBJ databases">
        <title>A high-quality genome assembly for Dillenia turbinata (Dilleniales).</title>
        <authorList>
            <person name="Chanderbali A."/>
        </authorList>
    </citation>
    <scope>NUCLEOTIDE SEQUENCE [LARGE SCALE GENOMIC DNA]</scope>
    <source>
        <strain evidence="3">LSX21</strain>
        <tissue evidence="3">Leaf</tissue>
    </source>
</reference>
<dbReference type="Pfam" id="PF00657">
    <property type="entry name" value="Lipase_GDSL"/>
    <property type="match status" value="1"/>
</dbReference>
<evidence type="ECO:0000256" key="1">
    <source>
        <dbReference type="ARBA" id="ARBA00008668"/>
    </source>
</evidence>
<keyword evidence="4" id="KW-1185">Reference proteome</keyword>